<keyword evidence="4" id="KW-0808">Transferase</keyword>
<reference evidence="10" key="1">
    <citation type="submission" date="2021-12" db="EMBL/GenBank/DDBJ databases">
        <authorList>
            <person name="Rodrigo-Torres L."/>
            <person name="Arahal R. D."/>
            <person name="Lucena T."/>
        </authorList>
    </citation>
    <scope>NUCLEOTIDE SEQUENCE</scope>
    <source>
        <strain evidence="10">CECT 8419</strain>
    </source>
</reference>
<keyword evidence="6 8" id="KW-1133">Transmembrane helix</keyword>
<comment type="subcellular location">
    <subcellularLocation>
        <location evidence="1">Cell membrane</location>
        <topology evidence="1">Multi-pass membrane protein</topology>
    </subcellularLocation>
</comment>
<dbReference type="Pfam" id="PF13231">
    <property type="entry name" value="PMT_2"/>
    <property type="match status" value="1"/>
</dbReference>
<protein>
    <recommendedName>
        <fullName evidence="9">Glycosyltransferase RgtA/B/C/D-like domain-containing protein</fullName>
    </recommendedName>
</protein>
<dbReference type="PANTHER" id="PTHR33908">
    <property type="entry name" value="MANNOSYLTRANSFERASE YKCB-RELATED"/>
    <property type="match status" value="1"/>
</dbReference>
<evidence type="ECO:0000256" key="2">
    <source>
        <dbReference type="ARBA" id="ARBA00022475"/>
    </source>
</evidence>
<keyword evidence="2" id="KW-1003">Cell membrane</keyword>
<keyword evidence="3" id="KW-0328">Glycosyltransferase</keyword>
<evidence type="ECO:0000256" key="4">
    <source>
        <dbReference type="ARBA" id="ARBA00022679"/>
    </source>
</evidence>
<feature type="domain" description="Glycosyltransferase RgtA/B/C/D-like" evidence="9">
    <location>
        <begin position="70"/>
        <end position="214"/>
    </location>
</feature>
<sequence>MFSRSTFAALLMSVRLPRLPPFWFFLLLAVALRWGSFFVSVIDHDESTYIVIADELLRGKVYLRDVVDTKPIGIFWIYALLNTITGGSIPLLRLATTVAVALGSWGLFVANLRAMGDRTAGYVAGVLYVLMCSIYAHYGMAPNTEHYFNALTIWAVAISVAAPRKRWGWAGLLLGLAFIIKPFAAAEAGAVGLFLVWHYRNNLRRMIGQGLLLVGTWALPVAGVVAYYWQLDLLPALYFYSVEVAGAYPIELPWYLRLKYMGDYLLRYSPFILAGGAALVRGSFSKGQIQWLAYLLLHFVLVTFVILITGKRYGHYQVQLHPVVALWVGATAGLLWREVWQRRGVLIGLGAVVLGIGLAYALYYGAKEARPEAITAYLRPRLQPGETFFAINGFQITYHLLDRPLPTPYAHPSLLYSAHHAAALEIDEQRVAQSIIDNPRVKYLVGGTDKAGSDTPLTRRLLEHFRVAGDVDEEVRVWVRK</sequence>
<evidence type="ECO:0000256" key="7">
    <source>
        <dbReference type="ARBA" id="ARBA00023136"/>
    </source>
</evidence>
<comment type="caution">
    <text evidence="10">The sequence shown here is derived from an EMBL/GenBank/DDBJ whole genome shotgun (WGS) entry which is preliminary data.</text>
</comment>
<feature type="transmembrane region" description="Helical" evidence="8">
    <location>
        <begin position="119"/>
        <end position="138"/>
    </location>
</feature>
<evidence type="ECO:0000256" key="3">
    <source>
        <dbReference type="ARBA" id="ARBA00022676"/>
    </source>
</evidence>
<feature type="transmembrane region" description="Helical" evidence="8">
    <location>
        <begin position="211"/>
        <end position="229"/>
    </location>
</feature>
<feature type="transmembrane region" description="Helical" evidence="8">
    <location>
        <begin position="91"/>
        <end position="112"/>
    </location>
</feature>
<evidence type="ECO:0000313" key="11">
    <source>
        <dbReference type="Proteomes" id="UP000837803"/>
    </source>
</evidence>
<dbReference type="InterPro" id="IPR050297">
    <property type="entry name" value="LipidA_mod_glycosyltrf_83"/>
</dbReference>
<keyword evidence="5 8" id="KW-0812">Transmembrane</keyword>
<dbReference type="InterPro" id="IPR038731">
    <property type="entry name" value="RgtA/B/C-like"/>
</dbReference>
<evidence type="ECO:0000313" key="10">
    <source>
        <dbReference type="EMBL" id="CAH1002295.1"/>
    </source>
</evidence>
<evidence type="ECO:0000256" key="8">
    <source>
        <dbReference type="SAM" id="Phobius"/>
    </source>
</evidence>
<feature type="transmembrane region" description="Helical" evidence="8">
    <location>
        <begin position="316"/>
        <end position="336"/>
    </location>
</feature>
<accession>A0ABM9B4N3</accession>
<feature type="transmembrane region" description="Helical" evidence="8">
    <location>
        <begin position="169"/>
        <end position="199"/>
    </location>
</feature>
<feature type="transmembrane region" description="Helical" evidence="8">
    <location>
        <begin position="264"/>
        <end position="284"/>
    </location>
</feature>
<gene>
    <name evidence="10" type="ORF">LEM8419_03215</name>
</gene>
<evidence type="ECO:0000256" key="5">
    <source>
        <dbReference type="ARBA" id="ARBA00022692"/>
    </source>
</evidence>
<dbReference type="Proteomes" id="UP000837803">
    <property type="component" value="Unassembled WGS sequence"/>
</dbReference>
<evidence type="ECO:0000259" key="9">
    <source>
        <dbReference type="Pfam" id="PF13231"/>
    </source>
</evidence>
<feature type="transmembrane region" description="Helical" evidence="8">
    <location>
        <begin position="21"/>
        <end position="42"/>
    </location>
</feature>
<dbReference type="EMBL" id="CAKLPZ010000005">
    <property type="protein sequence ID" value="CAH1002295.1"/>
    <property type="molecule type" value="Genomic_DNA"/>
</dbReference>
<keyword evidence="11" id="KW-1185">Reference proteome</keyword>
<organism evidence="10 11">
    <name type="scientific">Neolewinella maritima</name>
    <dbReference type="NCBI Taxonomy" id="1383882"/>
    <lineage>
        <taxon>Bacteria</taxon>
        <taxon>Pseudomonadati</taxon>
        <taxon>Bacteroidota</taxon>
        <taxon>Saprospiria</taxon>
        <taxon>Saprospirales</taxon>
        <taxon>Lewinellaceae</taxon>
        <taxon>Neolewinella</taxon>
    </lineage>
</organism>
<proteinExistence type="predicted"/>
<dbReference type="PANTHER" id="PTHR33908:SF11">
    <property type="entry name" value="MEMBRANE PROTEIN"/>
    <property type="match status" value="1"/>
</dbReference>
<keyword evidence="7 8" id="KW-0472">Membrane</keyword>
<feature type="transmembrane region" description="Helical" evidence="8">
    <location>
        <begin position="291"/>
        <end position="310"/>
    </location>
</feature>
<feature type="transmembrane region" description="Helical" evidence="8">
    <location>
        <begin position="345"/>
        <end position="366"/>
    </location>
</feature>
<name>A0ABM9B4N3_9BACT</name>
<evidence type="ECO:0000256" key="1">
    <source>
        <dbReference type="ARBA" id="ARBA00004651"/>
    </source>
</evidence>
<evidence type="ECO:0000256" key="6">
    <source>
        <dbReference type="ARBA" id="ARBA00022989"/>
    </source>
</evidence>